<dbReference type="Proteomes" id="UP001266305">
    <property type="component" value="Unassembled WGS sequence"/>
</dbReference>
<proteinExistence type="predicted"/>
<name>A0ABQ9U2X3_SAGOE</name>
<accession>A0ABQ9U2X3</accession>
<comment type="caution">
    <text evidence="1">The sequence shown here is derived from an EMBL/GenBank/DDBJ whole genome shotgun (WGS) entry which is preliminary data.</text>
</comment>
<organism evidence="1 2">
    <name type="scientific">Saguinus oedipus</name>
    <name type="common">Cotton-top tamarin</name>
    <name type="synonym">Oedipomidas oedipus</name>
    <dbReference type="NCBI Taxonomy" id="9490"/>
    <lineage>
        <taxon>Eukaryota</taxon>
        <taxon>Metazoa</taxon>
        <taxon>Chordata</taxon>
        <taxon>Craniata</taxon>
        <taxon>Vertebrata</taxon>
        <taxon>Euteleostomi</taxon>
        <taxon>Mammalia</taxon>
        <taxon>Eutheria</taxon>
        <taxon>Euarchontoglires</taxon>
        <taxon>Primates</taxon>
        <taxon>Haplorrhini</taxon>
        <taxon>Platyrrhini</taxon>
        <taxon>Cebidae</taxon>
        <taxon>Callitrichinae</taxon>
        <taxon>Saguinus</taxon>
    </lineage>
</organism>
<keyword evidence="2" id="KW-1185">Reference proteome</keyword>
<gene>
    <name evidence="1" type="primary">FBLN2_2</name>
    <name evidence="1" type="ORF">P7K49_030698</name>
</gene>
<dbReference type="Gene3D" id="2.10.25.10">
    <property type="entry name" value="Laminin"/>
    <property type="match status" value="1"/>
</dbReference>
<dbReference type="SUPFAM" id="SSF57196">
    <property type="entry name" value="EGF/Laminin"/>
    <property type="match status" value="1"/>
</dbReference>
<dbReference type="EMBL" id="JASSZA010000016">
    <property type="protein sequence ID" value="KAK2091414.1"/>
    <property type="molecule type" value="Genomic_DNA"/>
</dbReference>
<sequence length="102" mass="10488">MTEGHRPQPAAPREPALKSEFSQVAPNTIPLPLPQPNTCKDNGPCKQVCSSVGGSAMCSCFPGYAIMADGVSCEGECLGAPSYLCKPELACDGDLQMGVAGT</sequence>
<reference evidence="1 2" key="1">
    <citation type="submission" date="2023-05" db="EMBL/GenBank/DDBJ databases">
        <title>B98-5 Cell Line De Novo Hybrid Assembly: An Optical Mapping Approach.</title>
        <authorList>
            <person name="Kananen K."/>
            <person name="Auerbach J.A."/>
            <person name="Kautto E."/>
            <person name="Blachly J.S."/>
        </authorList>
    </citation>
    <scope>NUCLEOTIDE SEQUENCE [LARGE SCALE GENOMIC DNA]</scope>
    <source>
        <strain evidence="1">B95-8</strain>
        <tissue evidence="1">Cell line</tissue>
    </source>
</reference>
<evidence type="ECO:0000313" key="1">
    <source>
        <dbReference type="EMBL" id="KAK2091414.1"/>
    </source>
</evidence>
<evidence type="ECO:0000313" key="2">
    <source>
        <dbReference type="Proteomes" id="UP001266305"/>
    </source>
</evidence>
<protein>
    <submittedName>
        <fullName evidence="1">Fibulin-2</fullName>
    </submittedName>
</protein>